<comment type="caution">
    <text evidence="1">The sequence shown here is derived from an EMBL/GenBank/DDBJ whole genome shotgun (WGS) entry which is preliminary data.</text>
</comment>
<sequence>MQALRQPETIQETDDVTVLANRPGTWILAFTPLDSAEPPIRIKVFTPGAPKPDPLDQSSAALAPFEPTHTPAKPPAPEDNPETTPPLAPAPEHGMNTTPPVSPAPKRSSSTTPPSPPAPEHVSDAASPRVYTPKKRRRHIWDGNAAYSDGGFAQDPRNGGPGGRAYSSYSEGSEGLPPSDAPGSPGAPADASSGPPLLALFASMASSRAGMPTMDPQQNSFHTHDAGSASRQAMIFSFSTPPHLLRLLVGLRLLHGRMGFQLALHRTLQLPGRLASDRASHRPPKQRRLRDRALESMMPVGRHRTSDFDRGA</sequence>
<protein>
    <submittedName>
        <fullName evidence="1">Uncharacterized protein</fullName>
    </submittedName>
</protein>
<evidence type="ECO:0000313" key="1">
    <source>
        <dbReference type="EMBL" id="KAI0054353.1"/>
    </source>
</evidence>
<proteinExistence type="predicted"/>
<reference evidence="1" key="1">
    <citation type="submission" date="2021-03" db="EMBL/GenBank/DDBJ databases">
        <authorList>
            <consortium name="DOE Joint Genome Institute"/>
            <person name="Ahrendt S."/>
            <person name="Looney B.P."/>
            <person name="Miyauchi S."/>
            <person name="Morin E."/>
            <person name="Drula E."/>
            <person name="Courty P.E."/>
            <person name="Chicoki N."/>
            <person name="Fauchery L."/>
            <person name="Kohler A."/>
            <person name="Kuo A."/>
            <person name="Labutti K."/>
            <person name="Pangilinan J."/>
            <person name="Lipzen A."/>
            <person name="Riley R."/>
            <person name="Andreopoulos W."/>
            <person name="He G."/>
            <person name="Johnson J."/>
            <person name="Barry K.W."/>
            <person name="Grigoriev I.V."/>
            <person name="Nagy L."/>
            <person name="Hibbett D."/>
            <person name="Henrissat B."/>
            <person name="Matheny P.B."/>
            <person name="Labbe J."/>
            <person name="Martin F."/>
        </authorList>
    </citation>
    <scope>NUCLEOTIDE SEQUENCE</scope>
    <source>
        <strain evidence="1">HHB10654</strain>
    </source>
</reference>
<dbReference type="Proteomes" id="UP000814140">
    <property type="component" value="Unassembled WGS sequence"/>
</dbReference>
<evidence type="ECO:0000313" key="2">
    <source>
        <dbReference type="Proteomes" id="UP000814140"/>
    </source>
</evidence>
<dbReference type="EMBL" id="MU277487">
    <property type="protein sequence ID" value="KAI0054353.1"/>
    <property type="molecule type" value="Genomic_DNA"/>
</dbReference>
<reference evidence="1" key="2">
    <citation type="journal article" date="2022" name="New Phytol.">
        <title>Evolutionary transition to the ectomycorrhizal habit in the genomes of a hyperdiverse lineage of mushroom-forming fungi.</title>
        <authorList>
            <person name="Looney B."/>
            <person name="Miyauchi S."/>
            <person name="Morin E."/>
            <person name="Drula E."/>
            <person name="Courty P.E."/>
            <person name="Kohler A."/>
            <person name="Kuo A."/>
            <person name="LaButti K."/>
            <person name="Pangilinan J."/>
            <person name="Lipzen A."/>
            <person name="Riley R."/>
            <person name="Andreopoulos W."/>
            <person name="He G."/>
            <person name="Johnson J."/>
            <person name="Nolan M."/>
            <person name="Tritt A."/>
            <person name="Barry K.W."/>
            <person name="Grigoriev I.V."/>
            <person name="Nagy L.G."/>
            <person name="Hibbett D."/>
            <person name="Henrissat B."/>
            <person name="Matheny P.B."/>
            <person name="Labbe J."/>
            <person name="Martin F.M."/>
        </authorList>
    </citation>
    <scope>NUCLEOTIDE SEQUENCE</scope>
    <source>
        <strain evidence="1">HHB10654</strain>
    </source>
</reference>
<keyword evidence="2" id="KW-1185">Reference proteome</keyword>
<organism evidence="1 2">
    <name type="scientific">Artomyces pyxidatus</name>
    <dbReference type="NCBI Taxonomy" id="48021"/>
    <lineage>
        <taxon>Eukaryota</taxon>
        <taxon>Fungi</taxon>
        <taxon>Dikarya</taxon>
        <taxon>Basidiomycota</taxon>
        <taxon>Agaricomycotina</taxon>
        <taxon>Agaricomycetes</taxon>
        <taxon>Russulales</taxon>
        <taxon>Auriscalpiaceae</taxon>
        <taxon>Artomyces</taxon>
    </lineage>
</organism>
<gene>
    <name evidence="1" type="ORF">BV25DRAFT_1843722</name>
</gene>
<name>A0ACB8SEQ0_9AGAM</name>
<accession>A0ACB8SEQ0</accession>